<evidence type="ECO:0000313" key="9">
    <source>
        <dbReference type="Proteomes" id="UP001140949"/>
    </source>
</evidence>
<dbReference type="GO" id="GO:0009055">
    <property type="term" value="F:electron transfer activity"/>
    <property type="evidence" value="ECO:0007669"/>
    <property type="project" value="InterPro"/>
</dbReference>
<comment type="caution">
    <text evidence="8">The sequence shown here is derived from an EMBL/GenBank/DDBJ whole genome shotgun (WGS) entry which is preliminary data.</text>
</comment>
<reference evidence="8" key="2">
    <citation type="submission" date="2023-04" db="EMBL/GenBank/DDBJ databases">
        <authorList>
            <person name="Bruccoleri R.E."/>
            <person name="Oakeley E.J."/>
            <person name="Faust A.-M."/>
            <person name="Dessus-Babus S."/>
            <person name="Altorfer M."/>
            <person name="Burckhardt D."/>
            <person name="Oertli M."/>
            <person name="Naumann U."/>
            <person name="Petersen F."/>
            <person name="Wong J."/>
        </authorList>
    </citation>
    <scope>NUCLEOTIDE SEQUENCE</scope>
    <source>
        <strain evidence="8">GSM-AAB239-AS_SAM_17_03QT</strain>
        <tissue evidence="8">Leaf</tissue>
    </source>
</reference>
<dbReference type="Gene3D" id="2.60.40.830">
    <property type="entry name" value="Cytochrome f large domain"/>
    <property type="match status" value="1"/>
</dbReference>
<evidence type="ECO:0000256" key="5">
    <source>
        <dbReference type="ARBA" id="ARBA00023078"/>
    </source>
</evidence>
<dbReference type="EMBL" id="JANAVB010023999">
    <property type="protein sequence ID" value="KAJ6822679.1"/>
    <property type="molecule type" value="Genomic_DNA"/>
</dbReference>
<evidence type="ECO:0000256" key="2">
    <source>
        <dbReference type="ARBA" id="ARBA00022531"/>
    </source>
</evidence>
<dbReference type="InterPro" id="IPR002325">
    <property type="entry name" value="Cyt_f"/>
</dbReference>
<dbReference type="PROSITE" id="PS51010">
    <property type="entry name" value="CYTF"/>
    <property type="match status" value="1"/>
</dbReference>
<evidence type="ECO:0000256" key="3">
    <source>
        <dbReference type="ARBA" id="ARBA00022692"/>
    </source>
</evidence>
<dbReference type="GO" id="GO:0005506">
    <property type="term" value="F:iron ion binding"/>
    <property type="evidence" value="ECO:0007669"/>
    <property type="project" value="InterPro"/>
</dbReference>
<keyword evidence="6" id="KW-0472">Membrane</keyword>
<evidence type="ECO:0000256" key="6">
    <source>
        <dbReference type="ARBA" id="ARBA00023136"/>
    </source>
</evidence>
<evidence type="ECO:0000259" key="7">
    <source>
        <dbReference type="Pfam" id="PF16639"/>
    </source>
</evidence>
<dbReference type="InterPro" id="IPR036826">
    <property type="entry name" value="Cyt_f_lg_dom_sf"/>
</dbReference>
<dbReference type="AlphaFoldDB" id="A0AAX6G1T8"/>
<evidence type="ECO:0000313" key="8">
    <source>
        <dbReference type="EMBL" id="KAJ6822679.1"/>
    </source>
</evidence>
<keyword evidence="9" id="KW-1185">Reference proteome</keyword>
<keyword evidence="5" id="KW-0793">Thylakoid</keyword>
<dbReference type="PANTHER" id="PTHR33288:SF10">
    <property type="entry name" value="CYTOCHROME F"/>
    <property type="match status" value="1"/>
</dbReference>
<dbReference type="PANTHER" id="PTHR33288">
    <property type="match status" value="1"/>
</dbReference>
<dbReference type="SUPFAM" id="SSF49441">
    <property type="entry name" value="Cytochrome f, large domain"/>
    <property type="match status" value="1"/>
</dbReference>
<reference evidence="8" key="1">
    <citation type="journal article" date="2023" name="GigaByte">
        <title>Genome assembly of the bearded iris, Iris pallida Lam.</title>
        <authorList>
            <person name="Bruccoleri R.E."/>
            <person name="Oakeley E.J."/>
            <person name="Faust A.M.E."/>
            <person name="Altorfer M."/>
            <person name="Dessus-Babus S."/>
            <person name="Burckhardt D."/>
            <person name="Oertli M."/>
            <person name="Naumann U."/>
            <person name="Petersen F."/>
            <person name="Wong J."/>
        </authorList>
    </citation>
    <scope>NUCLEOTIDE SEQUENCE</scope>
    <source>
        <strain evidence="8">GSM-AAB239-AS_SAM_17_03QT</strain>
    </source>
</reference>
<dbReference type="PRINTS" id="PR00610">
    <property type="entry name" value="CYTOCHROMEF"/>
</dbReference>
<dbReference type="Pfam" id="PF16639">
    <property type="entry name" value="Apocytochr_F_N"/>
    <property type="match status" value="1"/>
</dbReference>
<accession>A0AAX6G1T8</accession>
<proteinExistence type="predicted"/>
<keyword evidence="2" id="KW-0602">Photosynthesis</keyword>
<name>A0AAX6G1T8_IRIPA</name>
<dbReference type="GO" id="GO:0009535">
    <property type="term" value="C:chloroplast thylakoid membrane"/>
    <property type="evidence" value="ECO:0007669"/>
    <property type="project" value="TreeGrafter"/>
</dbReference>
<evidence type="ECO:0000256" key="4">
    <source>
        <dbReference type="ARBA" id="ARBA00022989"/>
    </source>
</evidence>
<feature type="domain" description="Cytochrome f large" evidence="7">
    <location>
        <begin position="2"/>
        <end position="85"/>
    </location>
</feature>
<dbReference type="GO" id="GO:0020037">
    <property type="term" value="F:heme binding"/>
    <property type="evidence" value="ECO:0007669"/>
    <property type="project" value="InterPro"/>
</dbReference>
<sequence length="122" mass="13675">MGDVLILSKGFELAPLPNRISPEVKEKMENLSFQSYQPKKRNILMIGPFPGQKYSEIIFPILSPDPTTKKNVHFLKYSIYRGGNKERGHIYPDGSKSNNTVYNATSAGIVSRIGSKEKGNMK</sequence>
<evidence type="ECO:0000256" key="1">
    <source>
        <dbReference type="ARBA" id="ARBA00004370"/>
    </source>
</evidence>
<comment type="subcellular location">
    <subcellularLocation>
        <location evidence="1">Membrane</location>
    </subcellularLocation>
</comment>
<dbReference type="InterPro" id="IPR024094">
    <property type="entry name" value="Cyt_f_lg_dom"/>
</dbReference>
<keyword evidence="4" id="KW-1133">Transmembrane helix</keyword>
<protein>
    <submittedName>
        <fullName evidence="8">Cytochrome f (Plastid)</fullName>
    </submittedName>
</protein>
<dbReference type="Proteomes" id="UP001140949">
    <property type="component" value="Unassembled WGS sequence"/>
</dbReference>
<gene>
    <name evidence="8" type="ORF">M6B38_386645</name>
</gene>
<organism evidence="8 9">
    <name type="scientific">Iris pallida</name>
    <name type="common">Sweet iris</name>
    <dbReference type="NCBI Taxonomy" id="29817"/>
    <lineage>
        <taxon>Eukaryota</taxon>
        <taxon>Viridiplantae</taxon>
        <taxon>Streptophyta</taxon>
        <taxon>Embryophyta</taxon>
        <taxon>Tracheophyta</taxon>
        <taxon>Spermatophyta</taxon>
        <taxon>Magnoliopsida</taxon>
        <taxon>Liliopsida</taxon>
        <taxon>Asparagales</taxon>
        <taxon>Iridaceae</taxon>
        <taxon>Iridoideae</taxon>
        <taxon>Irideae</taxon>
        <taxon>Iris</taxon>
    </lineage>
</organism>
<dbReference type="GO" id="GO:0015979">
    <property type="term" value="P:photosynthesis"/>
    <property type="evidence" value="ECO:0007669"/>
    <property type="project" value="UniProtKB-KW"/>
</dbReference>
<keyword evidence="3" id="KW-0812">Transmembrane</keyword>